<accession>A0A4V0YGV5</accession>
<dbReference type="KEGG" id="agf:ET445_03420"/>
<feature type="transmembrane region" description="Helical" evidence="1">
    <location>
        <begin position="62"/>
        <end position="80"/>
    </location>
</feature>
<keyword evidence="1" id="KW-0472">Membrane</keyword>
<evidence type="ECO:0000313" key="3">
    <source>
        <dbReference type="Proteomes" id="UP000291259"/>
    </source>
</evidence>
<proteinExistence type="predicted"/>
<feature type="transmembrane region" description="Helical" evidence="1">
    <location>
        <begin position="12"/>
        <end position="30"/>
    </location>
</feature>
<organism evidence="2 3">
    <name type="scientific">Agromyces protaetiae</name>
    <dbReference type="NCBI Taxonomy" id="2509455"/>
    <lineage>
        <taxon>Bacteria</taxon>
        <taxon>Bacillati</taxon>
        <taxon>Actinomycetota</taxon>
        <taxon>Actinomycetes</taxon>
        <taxon>Micrococcales</taxon>
        <taxon>Microbacteriaceae</taxon>
        <taxon>Agromyces</taxon>
    </lineage>
</organism>
<gene>
    <name evidence="2" type="ORF">ET445_03420</name>
</gene>
<evidence type="ECO:0000256" key="1">
    <source>
        <dbReference type="SAM" id="Phobius"/>
    </source>
</evidence>
<keyword evidence="3" id="KW-1185">Reference proteome</keyword>
<keyword evidence="1" id="KW-1133">Transmembrane helix</keyword>
<sequence>MHEERGARVARGAAVAGVATFVASLAHTLGGGLAPGPLAVALALAFSVPFSILAVGGKRFRLARAGFAAVAAQLALHTLYSLGSGVPGTGAGSVVMQQADASGSALHEHHAAVTSWASTMPTMGTPSLHAADHVDHFGPWMLVAHAVAALATIGVIWLTVHAVSVLAAAARGIRIAFALVTATLAPHPLAARADAFDRAAPSLRDRHLLSWRHRGPPLVLAAA</sequence>
<dbReference type="Proteomes" id="UP000291259">
    <property type="component" value="Chromosome"/>
</dbReference>
<dbReference type="EMBL" id="CP035491">
    <property type="protein sequence ID" value="QAY72531.1"/>
    <property type="molecule type" value="Genomic_DNA"/>
</dbReference>
<reference evidence="2 3" key="1">
    <citation type="submission" date="2019-01" db="EMBL/GenBank/DDBJ databases">
        <title>Genome sequencing of strain FW100M-8.</title>
        <authorList>
            <person name="Heo J."/>
            <person name="Kim S.-J."/>
            <person name="Kim J.-S."/>
            <person name="Hong S.-B."/>
            <person name="Kwon S.-W."/>
        </authorList>
    </citation>
    <scope>NUCLEOTIDE SEQUENCE [LARGE SCALE GENOMIC DNA]</scope>
    <source>
        <strain evidence="2 3">FW100M-8</strain>
    </source>
</reference>
<feature type="transmembrane region" description="Helical" evidence="1">
    <location>
        <begin position="36"/>
        <end position="55"/>
    </location>
</feature>
<dbReference type="AlphaFoldDB" id="A0A4V0YGV5"/>
<name>A0A4V0YGV5_9MICO</name>
<evidence type="ECO:0000313" key="2">
    <source>
        <dbReference type="EMBL" id="QAY72531.1"/>
    </source>
</evidence>
<protein>
    <submittedName>
        <fullName evidence="2">Uncharacterized protein</fullName>
    </submittedName>
</protein>
<keyword evidence="1" id="KW-0812">Transmembrane</keyword>
<feature type="transmembrane region" description="Helical" evidence="1">
    <location>
        <begin position="142"/>
        <end position="169"/>
    </location>
</feature>
<dbReference type="RefSeq" id="WP_129188847.1">
    <property type="nucleotide sequence ID" value="NZ_CP035491.1"/>
</dbReference>